<dbReference type="EMBL" id="JAXOVC010000002">
    <property type="protein sequence ID" value="KAK4506244.1"/>
    <property type="molecule type" value="Genomic_DNA"/>
</dbReference>
<dbReference type="PANTHER" id="PTHR35391:SF5">
    <property type="entry name" value="DUF6590 DOMAIN-CONTAINING PROTEIN"/>
    <property type="match status" value="1"/>
</dbReference>
<feature type="region of interest" description="Disordered" evidence="1">
    <location>
        <begin position="311"/>
        <end position="407"/>
    </location>
</feature>
<evidence type="ECO:0000256" key="1">
    <source>
        <dbReference type="SAM" id="MobiDB-lite"/>
    </source>
</evidence>
<evidence type="ECO:0000259" key="2">
    <source>
        <dbReference type="Pfam" id="PF20233"/>
    </source>
</evidence>
<protein>
    <recommendedName>
        <fullName evidence="2">DUF6590 domain-containing protein</fullName>
    </recommendedName>
</protein>
<dbReference type="Pfam" id="PF20233">
    <property type="entry name" value="DUF6590"/>
    <property type="match status" value="1"/>
</dbReference>
<evidence type="ECO:0000313" key="3">
    <source>
        <dbReference type="EMBL" id="KAK4506244.1"/>
    </source>
</evidence>
<comment type="caution">
    <text evidence="3">The sequence shown here is derived from an EMBL/GenBank/DDBJ whole genome shotgun (WGS) entry which is preliminary data.</text>
</comment>
<sequence>MESSRWQWDPSRQQYYHVDVRTREYVFQDGSRLPLRVAASYGATTSGPQSLTEGLSALQLEYPGARTVNPYPFPQQEPQSLTRALGDSPAAVPSNPGDGQKQLVSAAQRYGISEAAPGRLGTPVARQSFLEPMNGDLYQNYRVRKHGFFCIGRVFLVLWVEPAGGSVNSSSTSLVLGQGQHNERVFSKVRRFVVIREGNTYCSAVPITTYGGQGVAKRGVAKDEHAIIYTGREPPSLAPQEMPGRTEMAMRPIAIRVVPDDKAETLDPYSRIDFGKVHTIQHNIKVRPFGKVHASSMIALHAQFQQVWTNSASGQPKATGSQSSKGAQVDESTRDPRRTPGTQTGSSRVASGNSVLAEEDMEDEDGFQSDPNGSEHHSDDDDDEEDEDEDAYYTEARGGLTPPHGFR</sequence>
<feature type="domain" description="DUF6590" evidence="2">
    <location>
        <begin position="148"/>
        <end position="300"/>
    </location>
</feature>
<proteinExistence type="predicted"/>
<organism evidence="3 4">
    <name type="scientific">Zasmidium cellare</name>
    <name type="common">Wine cellar mold</name>
    <name type="synonym">Racodium cellare</name>
    <dbReference type="NCBI Taxonomy" id="395010"/>
    <lineage>
        <taxon>Eukaryota</taxon>
        <taxon>Fungi</taxon>
        <taxon>Dikarya</taxon>
        <taxon>Ascomycota</taxon>
        <taxon>Pezizomycotina</taxon>
        <taxon>Dothideomycetes</taxon>
        <taxon>Dothideomycetidae</taxon>
        <taxon>Mycosphaerellales</taxon>
        <taxon>Mycosphaerellaceae</taxon>
        <taxon>Zasmidium</taxon>
    </lineage>
</organism>
<feature type="compositionally biased region" description="Acidic residues" evidence="1">
    <location>
        <begin position="380"/>
        <end position="392"/>
    </location>
</feature>
<feature type="compositionally biased region" description="Acidic residues" evidence="1">
    <location>
        <begin position="357"/>
        <end position="367"/>
    </location>
</feature>
<feature type="compositionally biased region" description="Polar residues" evidence="1">
    <location>
        <begin position="311"/>
        <end position="326"/>
    </location>
</feature>
<evidence type="ECO:0000313" key="4">
    <source>
        <dbReference type="Proteomes" id="UP001305779"/>
    </source>
</evidence>
<dbReference type="InterPro" id="IPR046497">
    <property type="entry name" value="DUF6590"/>
</dbReference>
<gene>
    <name evidence="3" type="ORF">PRZ48_004209</name>
</gene>
<name>A0ABR0EX67_ZASCE</name>
<feature type="region of interest" description="Disordered" evidence="1">
    <location>
        <begin position="71"/>
        <end position="100"/>
    </location>
</feature>
<reference evidence="3 4" key="1">
    <citation type="journal article" date="2023" name="G3 (Bethesda)">
        <title>A chromosome-level genome assembly of Zasmidium syzygii isolated from banana leaves.</title>
        <authorList>
            <person name="van Westerhoven A.C."/>
            <person name="Mehrabi R."/>
            <person name="Talebi R."/>
            <person name="Steentjes M.B.F."/>
            <person name="Corcolon B."/>
            <person name="Chong P.A."/>
            <person name="Kema G.H.J."/>
            <person name="Seidl M.F."/>
        </authorList>
    </citation>
    <scope>NUCLEOTIDE SEQUENCE [LARGE SCALE GENOMIC DNA]</scope>
    <source>
        <strain evidence="3 4">P124</strain>
    </source>
</reference>
<accession>A0ABR0EX67</accession>
<keyword evidence="4" id="KW-1185">Reference proteome</keyword>
<dbReference type="Proteomes" id="UP001305779">
    <property type="component" value="Unassembled WGS sequence"/>
</dbReference>
<feature type="compositionally biased region" description="Polar residues" evidence="1">
    <location>
        <begin position="340"/>
        <end position="354"/>
    </location>
</feature>
<dbReference type="PANTHER" id="PTHR35391">
    <property type="entry name" value="C2H2-TYPE DOMAIN-CONTAINING PROTEIN-RELATED"/>
    <property type="match status" value="1"/>
</dbReference>